<dbReference type="EMBL" id="SNRW01013950">
    <property type="protein sequence ID" value="KAA6372036.1"/>
    <property type="molecule type" value="Genomic_DNA"/>
</dbReference>
<gene>
    <name evidence="1" type="ORF">EZS28_032438</name>
</gene>
<proteinExistence type="predicted"/>
<name>A0A5J4UMX0_9EUKA</name>
<organism evidence="1 2">
    <name type="scientific">Streblomastix strix</name>
    <dbReference type="NCBI Taxonomy" id="222440"/>
    <lineage>
        <taxon>Eukaryota</taxon>
        <taxon>Metamonada</taxon>
        <taxon>Preaxostyla</taxon>
        <taxon>Oxymonadida</taxon>
        <taxon>Streblomastigidae</taxon>
        <taxon>Streblomastix</taxon>
    </lineage>
</organism>
<protein>
    <submittedName>
        <fullName evidence="1">Uncharacterized protein</fullName>
    </submittedName>
</protein>
<comment type="caution">
    <text evidence="1">The sequence shown here is derived from an EMBL/GenBank/DDBJ whole genome shotgun (WGS) entry which is preliminary data.</text>
</comment>
<accession>A0A5J4UMX0</accession>
<sequence>MQQHSKFNFLADQIVAQDLINTFKGMLRKQASKIDMLSYTLEPVARKKLFEEISLDDTNIIFPVPEVGPLLKKKGLGYARKSLESAVAVTQAMVMLINDAAKNETNNLLGKMFKIFEASLVCIADLQIERESRLDGVNQGPQTEEVLSQKTKEKFKWKTRKQIYIGGKKFGNTFTRYNSLNKGRKIQNKRSFGFKPRGGFNREFKLKYFKVHTYSNHKDDINSL</sequence>
<evidence type="ECO:0000313" key="1">
    <source>
        <dbReference type="EMBL" id="KAA6372036.1"/>
    </source>
</evidence>
<evidence type="ECO:0000313" key="2">
    <source>
        <dbReference type="Proteomes" id="UP000324800"/>
    </source>
</evidence>
<dbReference type="Proteomes" id="UP000324800">
    <property type="component" value="Unassembled WGS sequence"/>
</dbReference>
<dbReference type="AlphaFoldDB" id="A0A5J4UMX0"/>
<reference evidence="1 2" key="1">
    <citation type="submission" date="2019-03" db="EMBL/GenBank/DDBJ databases">
        <title>Single cell metagenomics reveals metabolic interactions within the superorganism composed of flagellate Streblomastix strix and complex community of Bacteroidetes bacteria on its surface.</title>
        <authorList>
            <person name="Treitli S.C."/>
            <person name="Kolisko M."/>
            <person name="Husnik F."/>
            <person name="Keeling P."/>
            <person name="Hampl V."/>
        </authorList>
    </citation>
    <scope>NUCLEOTIDE SEQUENCE [LARGE SCALE GENOMIC DNA]</scope>
    <source>
        <strain evidence="1">ST1C</strain>
    </source>
</reference>